<feature type="transmembrane region" description="Helical" evidence="1">
    <location>
        <begin position="32"/>
        <end position="51"/>
    </location>
</feature>
<keyword evidence="3" id="KW-1185">Reference proteome</keyword>
<reference evidence="3" key="3">
    <citation type="journal article" date="2017" name="Plant Physiol. Biochem.">
        <title>Differential oxidative and antioxidative response of duckweed Lemna minor toward plant growth promoting/inhibiting bacteria.</title>
        <authorList>
            <person name="Ishizawa H."/>
            <person name="Kuroda M."/>
            <person name="Morikawa M."/>
            <person name="Ike M."/>
        </authorList>
    </citation>
    <scope>NUCLEOTIDE SEQUENCE [LARGE SCALE GENOMIC DNA]</scope>
    <source>
        <strain evidence="3">H3</strain>
    </source>
</reference>
<feature type="transmembrane region" description="Helical" evidence="1">
    <location>
        <begin position="89"/>
        <end position="113"/>
    </location>
</feature>
<evidence type="ECO:0000313" key="2">
    <source>
        <dbReference type="EMBL" id="BBF84099.1"/>
    </source>
</evidence>
<feature type="transmembrane region" description="Helical" evidence="1">
    <location>
        <begin position="171"/>
        <end position="191"/>
    </location>
</feature>
<feature type="transmembrane region" description="Helical" evidence="1">
    <location>
        <begin position="58"/>
        <end position="77"/>
    </location>
</feature>
<dbReference type="EMBL" id="AP018823">
    <property type="protein sequence ID" value="BBF84099.1"/>
    <property type="molecule type" value="Genomic_DNA"/>
</dbReference>
<proteinExistence type="predicted"/>
<sequence>MSRLRPLLPELIANFLLPWLCYRWALPQWGEVGALIASTMPPLLWSGIELLRFRRVDALSLLVLAGILLSLLAMLLGGSPRVLLMRESLLSGLFGVAFLLSLLGGKPLVFYLARATVARESDEGLRRFEQRWQEAGFRRGIRLMTLLWGCGLTLETALRAVMVSSMPVERFLLLSPLVSYGLMGVMLLLTWRGRLLLRAQAAPA</sequence>
<keyword evidence="1" id="KW-0472">Membrane</keyword>
<dbReference type="AlphaFoldDB" id="A0A3G9GBI3"/>
<dbReference type="OrthoDB" id="7062026at2"/>
<dbReference type="Proteomes" id="UP000198290">
    <property type="component" value="Chromosome"/>
</dbReference>
<dbReference type="NCBIfam" id="NF041646">
    <property type="entry name" value="VC0807_fam"/>
    <property type="match status" value="1"/>
</dbReference>
<reference evidence="2 3" key="2">
    <citation type="journal article" date="2017" name="Genome Announc.">
        <title>Draft genome sequence of Aquitalea magnusonii strain H3, a plant growth-promoting bacterium of duckweed Lemna minor.</title>
        <authorList>
            <person name="Ishizawa H."/>
            <person name="Kuroda M."/>
            <person name="Ike M."/>
        </authorList>
    </citation>
    <scope>NUCLEOTIDE SEQUENCE [LARGE SCALE GENOMIC DNA]</scope>
    <source>
        <strain evidence="2 3">H3</strain>
    </source>
</reference>
<evidence type="ECO:0000313" key="3">
    <source>
        <dbReference type="Proteomes" id="UP000198290"/>
    </source>
</evidence>
<feature type="transmembrane region" description="Helical" evidence="1">
    <location>
        <begin position="146"/>
        <end position="165"/>
    </location>
</feature>
<accession>A0A3G9GBI3</accession>
<gene>
    <name evidence="2" type="ORF">DLM_0428</name>
</gene>
<keyword evidence="1" id="KW-0812">Transmembrane</keyword>
<protein>
    <submittedName>
        <fullName evidence="2">Putative membrane protein</fullName>
    </submittedName>
</protein>
<evidence type="ECO:0000256" key="1">
    <source>
        <dbReference type="SAM" id="Phobius"/>
    </source>
</evidence>
<organism evidence="2 3">
    <name type="scientific">Aquitalea magnusonii</name>
    <dbReference type="NCBI Taxonomy" id="332411"/>
    <lineage>
        <taxon>Bacteria</taxon>
        <taxon>Pseudomonadati</taxon>
        <taxon>Pseudomonadota</taxon>
        <taxon>Betaproteobacteria</taxon>
        <taxon>Neisseriales</taxon>
        <taxon>Chromobacteriaceae</taxon>
        <taxon>Aquitalea</taxon>
    </lineage>
</organism>
<keyword evidence="1" id="KW-1133">Transmembrane helix</keyword>
<dbReference type="KEGG" id="amah:DLM_0428"/>
<reference evidence="3" key="1">
    <citation type="journal article" date="2017" name="Biotechnol. Biofuels">
        <title>Evaluation of environmental bacterial communities as a factor affecting the growth of duckweed Lemna minor.</title>
        <authorList>
            <person name="Ishizawa H."/>
            <person name="Kuroda M."/>
            <person name="Morikawa M."/>
            <person name="Ike M."/>
        </authorList>
    </citation>
    <scope>NUCLEOTIDE SEQUENCE [LARGE SCALE GENOMIC DNA]</scope>
    <source>
        <strain evidence="3">H3</strain>
    </source>
</reference>
<dbReference type="RefSeq" id="WP_089085004.1">
    <property type="nucleotide sequence ID" value="NZ_AP018823.1"/>
</dbReference>
<name>A0A3G9GBI3_9NEIS</name>